<evidence type="ECO:0000256" key="2">
    <source>
        <dbReference type="ARBA" id="ARBA00007163"/>
    </source>
</evidence>
<evidence type="ECO:0000256" key="4">
    <source>
        <dbReference type="ARBA" id="ARBA00023125"/>
    </source>
</evidence>
<dbReference type="PANTHER" id="PTHR47416">
    <property type="entry name" value="BASIC-LEUCINE ZIPPER TRANSCRIPTION FACTOR F-RELATED"/>
    <property type="match status" value="1"/>
</dbReference>
<evidence type="ECO:0000313" key="9">
    <source>
        <dbReference type="EMBL" id="ODO08992.1"/>
    </source>
</evidence>
<feature type="compositionally biased region" description="Basic and acidic residues" evidence="7">
    <location>
        <begin position="68"/>
        <end position="87"/>
    </location>
</feature>
<dbReference type="Gene3D" id="1.20.5.170">
    <property type="match status" value="1"/>
</dbReference>
<dbReference type="GO" id="GO:0005634">
    <property type="term" value="C:nucleus"/>
    <property type="evidence" value="ECO:0007669"/>
    <property type="project" value="UniProtKB-SubCell"/>
</dbReference>
<feature type="domain" description="BZIP" evidence="8">
    <location>
        <begin position="72"/>
        <end position="115"/>
    </location>
</feature>
<feature type="compositionally biased region" description="Polar residues" evidence="7">
    <location>
        <begin position="165"/>
        <end position="174"/>
    </location>
</feature>
<keyword evidence="6" id="KW-0539">Nucleus</keyword>
<evidence type="ECO:0000313" key="10">
    <source>
        <dbReference type="Proteomes" id="UP000095149"/>
    </source>
</evidence>
<evidence type="ECO:0000256" key="1">
    <source>
        <dbReference type="ARBA" id="ARBA00004123"/>
    </source>
</evidence>
<dbReference type="Pfam" id="PF00170">
    <property type="entry name" value="bZIP_1"/>
    <property type="match status" value="1"/>
</dbReference>
<dbReference type="InterPro" id="IPR004827">
    <property type="entry name" value="bZIP"/>
</dbReference>
<comment type="subcellular location">
    <subcellularLocation>
        <location evidence="1">Nucleus</location>
    </subcellularLocation>
</comment>
<protein>
    <recommendedName>
        <fullName evidence="8">BZIP domain-containing protein</fullName>
    </recommendedName>
</protein>
<dbReference type="InterPro" id="IPR046347">
    <property type="entry name" value="bZIP_sf"/>
</dbReference>
<dbReference type="GO" id="GO:0003700">
    <property type="term" value="F:DNA-binding transcription factor activity"/>
    <property type="evidence" value="ECO:0007669"/>
    <property type="project" value="InterPro"/>
</dbReference>
<feature type="region of interest" description="Disordered" evidence="7">
    <location>
        <begin position="1"/>
        <end position="95"/>
    </location>
</feature>
<accession>A0A1E3K9S2</accession>
<evidence type="ECO:0000256" key="7">
    <source>
        <dbReference type="SAM" id="MobiDB-lite"/>
    </source>
</evidence>
<organism evidence="9 10">
    <name type="scientific">Cryptococcus amylolentus CBS 6273</name>
    <dbReference type="NCBI Taxonomy" id="1296118"/>
    <lineage>
        <taxon>Eukaryota</taxon>
        <taxon>Fungi</taxon>
        <taxon>Dikarya</taxon>
        <taxon>Basidiomycota</taxon>
        <taxon>Agaricomycotina</taxon>
        <taxon>Tremellomycetes</taxon>
        <taxon>Tremellales</taxon>
        <taxon>Cryptococcaceae</taxon>
        <taxon>Cryptococcus</taxon>
    </lineage>
</organism>
<dbReference type="AlphaFoldDB" id="A0A1E3K9S2"/>
<feature type="region of interest" description="Disordered" evidence="7">
    <location>
        <begin position="250"/>
        <end position="295"/>
    </location>
</feature>
<dbReference type="PANTHER" id="PTHR47416:SF8">
    <property type="entry name" value="BASIC-LEUCINE ZIPPER TRANSCRIPTION FACTOR E-RELATED"/>
    <property type="match status" value="1"/>
</dbReference>
<dbReference type="PROSITE" id="PS50217">
    <property type="entry name" value="BZIP"/>
    <property type="match status" value="1"/>
</dbReference>
<feature type="region of interest" description="Disordered" evidence="7">
    <location>
        <begin position="162"/>
        <end position="218"/>
    </location>
</feature>
<comment type="caution">
    <text evidence="9">The sequence shown here is derived from an EMBL/GenBank/DDBJ whole genome shotgun (WGS) entry which is preliminary data.</text>
</comment>
<dbReference type="SUPFAM" id="SSF57959">
    <property type="entry name" value="Leucine zipper domain"/>
    <property type="match status" value="1"/>
</dbReference>
<keyword evidence="3" id="KW-0805">Transcription regulation</keyword>
<gene>
    <name evidence="9" type="ORF">I350_02585</name>
</gene>
<dbReference type="CDD" id="cd14812">
    <property type="entry name" value="bZIP_u3"/>
    <property type="match status" value="1"/>
</dbReference>
<keyword evidence="5" id="KW-0804">Transcription</keyword>
<evidence type="ECO:0000256" key="6">
    <source>
        <dbReference type="ARBA" id="ARBA00023242"/>
    </source>
</evidence>
<dbReference type="SMART" id="SM00338">
    <property type="entry name" value="BRLZ"/>
    <property type="match status" value="1"/>
</dbReference>
<feature type="region of interest" description="Disordered" evidence="7">
    <location>
        <begin position="111"/>
        <end position="147"/>
    </location>
</feature>
<dbReference type="GO" id="GO:0003677">
    <property type="term" value="F:DNA binding"/>
    <property type="evidence" value="ECO:0007669"/>
    <property type="project" value="UniProtKB-KW"/>
</dbReference>
<name>A0A1E3K9S2_9TREE</name>
<evidence type="ECO:0000256" key="5">
    <source>
        <dbReference type="ARBA" id="ARBA00023163"/>
    </source>
</evidence>
<feature type="compositionally biased region" description="Low complexity" evidence="7">
    <location>
        <begin position="364"/>
        <end position="382"/>
    </location>
</feature>
<feature type="compositionally biased region" description="Polar residues" evidence="7">
    <location>
        <begin position="187"/>
        <end position="197"/>
    </location>
</feature>
<comment type="similarity">
    <text evidence="2">Belongs to the bZIP family.</text>
</comment>
<sequence length="443" mass="45818">MASSTKRPAPTPTPEHPAKHPRRERDARDDSPPLASIADLDQSIDGSGSAYGDAGTGGGVGVGEDDEARAKAARKEARTMRNRESAQRSRNQRKQHLVWLEQRVVELENENKALKAASPPASPAGARAVSPASSSSSHVKREASPAQSVISLATDLGLPTELVASGSSGVNLSSVAPPPADLDLPPSTHTLPHTLSSAVGVPPSPPPSRAEEGTERTDDIKLLLAQNRDLRERVGLLEGLVKQVVSLSSFSSFSGSGSGSGSGLSDLTPLPQPDVPSSFPGLQHDWSTLLPNMEGTEGMRVSPPLYTSVLPEPVFTPVSPSFPGLSLPPSDPSASSTSSSTSPSSQLQPEPLPSASDSQPKLDPSTTESISISSPSSKPSPSACHSAVVVTPPPSPLSLSLKARKEGGWGGALQRAWGVVVCGKTRLGLADLSSGRAALRVRI</sequence>
<feature type="compositionally biased region" description="Low complexity" evidence="7">
    <location>
        <begin position="321"/>
        <end position="356"/>
    </location>
</feature>
<feature type="compositionally biased region" description="Low complexity" evidence="7">
    <location>
        <begin position="114"/>
        <end position="137"/>
    </location>
</feature>
<feature type="region of interest" description="Disordered" evidence="7">
    <location>
        <begin position="321"/>
        <end position="391"/>
    </location>
</feature>
<dbReference type="Proteomes" id="UP000095149">
    <property type="component" value="Unassembled WGS sequence"/>
</dbReference>
<evidence type="ECO:0000256" key="3">
    <source>
        <dbReference type="ARBA" id="ARBA00023015"/>
    </source>
</evidence>
<feature type="compositionally biased region" description="Basic and acidic residues" evidence="7">
    <location>
        <begin position="209"/>
        <end position="218"/>
    </location>
</feature>
<evidence type="ECO:0000259" key="8">
    <source>
        <dbReference type="PROSITE" id="PS50217"/>
    </source>
</evidence>
<dbReference type="EMBL" id="MEKH01000004">
    <property type="protein sequence ID" value="ODO08992.1"/>
    <property type="molecule type" value="Genomic_DNA"/>
</dbReference>
<keyword evidence="4" id="KW-0238">DNA-binding</keyword>
<proteinExistence type="inferred from homology"/>
<reference evidence="9 10" key="1">
    <citation type="submission" date="2016-06" db="EMBL/GenBank/DDBJ databases">
        <title>Evolution of pathogenesis and genome organization in the Tremellales.</title>
        <authorList>
            <person name="Cuomo C."/>
            <person name="Litvintseva A."/>
            <person name="Heitman J."/>
            <person name="Chen Y."/>
            <person name="Sun S."/>
            <person name="Springer D."/>
            <person name="Dromer F."/>
            <person name="Young S."/>
            <person name="Zeng Q."/>
            <person name="Chapman S."/>
            <person name="Gujja S."/>
            <person name="Saif S."/>
            <person name="Birren B."/>
        </authorList>
    </citation>
    <scope>NUCLEOTIDE SEQUENCE [LARGE SCALE GENOMIC DNA]</scope>
    <source>
        <strain evidence="9 10">CBS 6273</strain>
    </source>
</reference>